<feature type="compositionally biased region" description="Low complexity" evidence="2">
    <location>
        <begin position="60"/>
        <end position="70"/>
    </location>
</feature>
<keyword evidence="1" id="KW-0862">Zinc</keyword>
<dbReference type="SUPFAM" id="SSF57756">
    <property type="entry name" value="Retrovirus zinc finger-like domains"/>
    <property type="match status" value="1"/>
</dbReference>
<name>A0A8H4PSH6_9HYPO</name>
<feature type="region of interest" description="Disordered" evidence="2">
    <location>
        <begin position="36"/>
        <end position="256"/>
    </location>
</feature>
<feature type="compositionally biased region" description="Low complexity" evidence="2">
    <location>
        <begin position="169"/>
        <end position="188"/>
    </location>
</feature>
<proteinExistence type="predicted"/>
<feature type="compositionally biased region" description="Low complexity" evidence="2">
    <location>
        <begin position="202"/>
        <end position="213"/>
    </location>
</feature>
<comment type="caution">
    <text evidence="4">The sequence shown here is derived from an EMBL/GenBank/DDBJ whole genome shotgun (WGS) entry which is preliminary data.</text>
</comment>
<feature type="domain" description="CCHC-type" evidence="3">
    <location>
        <begin position="125"/>
        <end position="138"/>
    </location>
</feature>
<dbReference type="GO" id="GO:0003676">
    <property type="term" value="F:nucleic acid binding"/>
    <property type="evidence" value="ECO:0007669"/>
    <property type="project" value="InterPro"/>
</dbReference>
<gene>
    <name evidence="4" type="ORF">G6O67_003768</name>
</gene>
<accession>A0A8H4PSH6</accession>
<keyword evidence="1" id="KW-0863">Zinc-finger</keyword>
<dbReference type="EMBL" id="JAAVMX010000004">
    <property type="protein sequence ID" value="KAF4509618.1"/>
    <property type="molecule type" value="Genomic_DNA"/>
</dbReference>
<dbReference type="Gene3D" id="4.10.60.10">
    <property type="entry name" value="Zinc finger, CCHC-type"/>
    <property type="match status" value="1"/>
</dbReference>
<dbReference type="InterPro" id="IPR001878">
    <property type="entry name" value="Znf_CCHC"/>
</dbReference>
<feature type="compositionally biased region" description="Basic residues" evidence="2">
    <location>
        <begin position="115"/>
        <end position="126"/>
    </location>
</feature>
<evidence type="ECO:0000313" key="5">
    <source>
        <dbReference type="Proteomes" id="UP000557566"/>
    </source>
</evidence>
<evidence type="ECO:0000313" key="4">
    <source>
        <dbReference type="EMBL" id="KAF4509618.1"/>
    </source>
</evidence>
<feature type="compositionally biased region" description="Acidic residues" evidence="2">
    <location>
        <begin position="189"/>
        <end position="200"/>
    </location>
</feature>
<protein>
    <recommendedName>
        <fullName evidence="3">CCHC-type domain-containing protein</fullName>
    </recommendedName>
</protein>
<dbReference type="PROSITE" id="PS50158">
    <property type="entry name" value="ZF_CCHC"/>
    <property type="match status" value="1"/>
</dbReference>
<keyword evidence="1" id="KW-0479">Metal-binding</keyword>
<keyword evidence="5" id="KW-1185">Reference proteome</keyword>
<dbReference type="GO" id="GO:0008270">
    <property type="term" value="F:zinc ion binding"/>
    <property type="evidence" value="ECO:0007669"/>
    <property type="project" value="UniProtKB-KW"/>
</dbReference>
<dbReference type="InterPro" id="IPR036875">
    <property type="entry name" value="Znf_CCHC_sf"/>
</dbReference>
<feature type="compositionally biased region" description="Polar residues" evidence="2">
    <location>
        <begin position="82"/>
        <end position="101"/>
    </location>
</feature>
<dbReference type="Proteomes" id="UP000557566">
    <property type="component" value="Unassembled WGS sequence"/>
</dbReference>
<evidence type="ECO:0000256" key="2">
    <source>
        <dbReference type="SAM" id="MobiDB-lite"/>
    </source>
</evidence>
<sequence>MAPRKDLRLMVIRAAAQRPRGRAAPVFQVWRDGTLSPHLRPAAAPPGATSPLPTGPMPASTLPTSTLPTSDEPHADQPCDAEQNTPAATTSTKQAQCQSCGRSRPSFRQRSGSARIRRRGGGRPRCFRCGETGHLARSYARPRRRPAAAPEPAASQVQRCGATGHLARACDQPAAAEPAALEPAALEPAPEEPAVDEPAPEEPAAADQPCDAEQNTPAATRRHSHAPSTPRPQQTSRLQTTRHTQTQPEQNSTCRQ</sequence>
<evidence type="ECO:0000256" key="1">
    <source>
        <dbReference type="PROSITE-ProRule" id="PRU00047"/>
    </source>
</evidence>
<dbReference type="Pfam" id="PF00098">
    <property type="entry name" value="zf-CCHC"/>
    <property type="match status" value="1"/>
</dbReference>
<reference evidence="4 5" key="1">
    <citation type="journal article" date="2020" name="Genome Biol. Evol.">
        <title>A new high-quality draft genome assembly of the Chinese cordyceps Ophiocordyceps sinensis.</title>
        <authorList>
            <person name="Shu R."/>
            <person name="Zhang J."/>
            <person name="Meng Q."/>
            <person name="Zhang H."/>
            <person name="Zhou G."/>
            <person name="Li M."/>
            <person name="Wu P."/>
            <person name="Zhao Y."/>
            <person name="Chen C."/>
            <person name="Qin Q."/>
        </authorList>
    </citation>
    <scope>NUCLEOTIDE SEQUENCE [LARGE SCALE GENOMIC DNA]</scope>
    <source>
        <strain evidence="4 5">IOZ07</strain>
    </source>
</reference>
<feature type="compositionally biased region" description="Polar residues" evidence="2">
    <location>
        <begin position="231"/>
        <end position="256"/>
    </location>
</feature>
<evidence type="ECO:0000259" key="3">
    <source>
        <dbReference type="PROSITE" id="PS50158"/>
    </source>
</evidence>
<organism evidence="4 5">
    <name type="scientific">Ophiocordyceps sinensis</name>
    <dbReference type="NCBI Taxonomy" id="72228"/>
    <lineage>
        <taxon>Eukaryota</taxon>
        <taxon>Fungi</taxon>
        <taxon>Dikarya</taxon>
        <taxon>Ascomycota</taxon>
        <taxon>Pezizomycotina</taxon>
        <taxon>Sordariomycetes</taxon>
        <taxon>Hypocreomycetidae</taxon>
        <taxon>Hypocreales</taxon>
        <taxon>Ophiocordycipitaceae</taxon>
        <taxon>Ophiocordyceps</taxon>
    </lineage>
</organism>
<dbReference type="AlphaFoldDB" id="A0A8H4PSH6"/>
<dbReference type="SMART" id="SM00343">
    <property type="entry name" value="ZnF_C2HC"/>
    <property type="match status" value="2"/>
</dbReference>